<dbReference type="InterPro" id="IPR015590">
    <property type="entry name" value="Aldehyde_DH_dom"/>
</dbReference>
<evidence type="ECO:0000313" key="2">
    <source>
        <dbReference type="EMBL" id="GFF19970.1"/>
    </source>
</evidence>
<keyword evidence="3" id="KW-1185">Reference proteome</keyword>
<name>A0A5M3Z2Z9_ASPTE</name>
<dbReference type="GO" id="GO:0009450">
    <property type="term" value="P:gamma-aminobutyric acid catabolic process"/>
    <property type="evidence" value="ECO:0007669"/>
    <property type="project" value="TreeGrafter"/>
</dbReference>
<dbReference type="Gene3D" id="3.40.309.10">
    <property type="entry name" value="Aldehyde Dehydrogenase, Chain A, domain 2"/>
    <property type="match status" value="1"/>
</dbReference>
<dbReference type="PANTHER" id="PTHR43353">
    <property type="entry name" value="SUCCINATE-SEMIALDEHYDE DEHYDROGENASE, MITOCHONDRIAL"/>
    <property type="match status" value="1"/>
</dbReference>
<dbReference type="InterPro" id="IPR016163">
    <property type="entry name" value="Ald_DH_C"/>
</dbReference>
<sequence>MAAATPMPGEAGKAVVANIIDGQPVILPSAANFPVVSAQTQEVLHYGQTVTPELAIQAVDSAAAAFQRWKQTPVHERRRLLLRAAELFESRVDEVSTRQRQETSGGEDWARFTAMQTSGFCREVAGAVASAVVGDIQPSYFGYTHLVFKEPVGPVLLIAPWNAAVVLSVRGIANALAAGCTVILKASELCPRTHQLVVQTFLDAGFPPGTINMITADRPAAAEITETVIAHRALRKIEFIGSAAVGRIIGSLAARHLKPVFMELGDQSPAIVLDDADLEHAARLVAKGVVMHHGQSCFATERIIVQASVREEFSRLLLEALPQAGSPGTAVCRAHVDRAKATIERAVEGGARFLYGSSELVSSASLAPSVLVDVPLDSTLSTEEAFAPTAFLVTVDTDEEAIAEANSRTGGLSASVFTGSYERGLSMSRELEFGMVQINNMTMFAERESLCPLSWRLLLLTDRFGQAAGPATNFKGSGWGSNNGRYGIDNFLYHKAVSLVPTKQT</sequence>
<dbReference type="InterPro" id="IPR016162">
    <property type="entry name" value="Ald_DH_N"/>
</dbReference>
<dbReference type="Gene3D" id="3.40.605.10">
    <property type="entry name" value="Aldehyde Dehydrogenase, Chain A, domain 1"/>
    <property type="match status" value="1"/>
</dbReference>
<dbReference type="VEuPathDB" id="FungiDB:ATEG_03847"/>
<dbReference type="Pfam" id="PF00171">
    <property type="entry name" value="Aldedh"/>
    <property type="match status" value="1"/>
</dbReference>
<organism evidence="2 3">
    <name type="scientific">Aspergillus terreus</name>
    <dbReference type="NCBI Taxonomy" id="33178"/>
    <lineage>
        <taxon>Eukaryota</taxon>
        <taxon>Fungi</taxon>
        <taxon>Dikarya</taxon>
        <taxon>Ascomycota</taxon>
        <taxon>Pezizomycotina</taxon>
        <taxon>Eurotiomycetes</taxon>
        <taxon>Eurotiomycetidae</taxon>
        <taxon>Eurotiales</taxon>
        <taxon>Aspergillaceae</taxon>
        <taxon>Aspergillus</taxon>
        <taxon>Aspergillus subgen. Circumdati</taxon>
    </lineage>
</organism>
<accession>A0A5M3Z2Z9</accession>
<dbReference type="InterPro" id="IPR016161">
    <property type="entry name" value="Ald_DH/histidinol_DH"/>
</dbReference>
<reference evidence="2 3" key="1">
    <citation type="submission" date="2020-01" db="EMBL/GenBank/DDBJ databases">
        <title>Aspergillus terreus IFO 6365 whole genome shotgun sequence.</title>
        <authorList>
            <person name="Kanamasa S."/>
            <person name="Takahashi H."/>
        </authorList>
    </citation>
    <scope>NUCLEOTIDE SEQUENCE [LARGE SCALE GENOMIC DNA]</scope>
    <source>
        <strain evidence="2 3">IFO 6365</strain>
    </source>
</reference>
<dbReference type="PANTHER" id="PTHR43353:SF6">
    <property type="entry name" value="CYTOPLASMIC ALDEHYDE DEHYDROGENASE (EUROFUNG)"/>
    <property type="match status" value="1"/>
</dbReference>
<proteinExistence type="predicted"/>
<dbReference type="Proteomes" id="UP000452235">
    <property type="component" value="Unassembled WGS sequence"/>
</dbReference>
<dbReference type="GO" id="GO:0004777">
    <property type="term" value="F:succinate-semialdehyde dehydrogenase (NAD+) activity"/>
    <property type="evidence" value="ECO:0007669"/>
    <property type="project" value="TreeGrafter"/>
</dbReference>
<dbReference type="AlphaFoldDB" id="A0A5M3Z2Z9"/>
<comment type="caution">
    <text evidence="2">The sequence shown here is derived from an EMBL/GenBank/DDBJ whole genome shotgun (WGS) entry which is preliminary data.</text>
</comment>
<keyword evidence="1" id="KW-0560">Oxidoreductase</keyword>
<protein>
    <submittedName>
        <fullName evidence="2">Aldehyde dehydrogenase</fullName>
    </submittedName>
</protein>
<dbReference type="EMBL" id="BLJY01000011">
    <property type="protein sequence ID" value="GFF19970.1"/>
    <property type="molecule type" value="Genomic_DNA"/>
</dbReference>
<evidence type="ECO:0000313" key="3">
    <source>
        <dbReference type="Proteomes" id="UP000452235"/>
    </source>
</evidence>
<dbReference type="SUPFAM" id="SSF53720">
    <property type="entry name" value="ALDH-like"/>
    <property type="match status" value="1"/>
</dbReference>
<gene>
    <name evidence="2" type="ORF">ATEIFO6365_0011023000</name>
</gene>
<evidence type="ECO:0000256" key="1">
    <source>
        <dbReference type="ARBA" id="ARBA00023002"/>
    </source>
</evidence>
<dbReference type="InterPro" id="IPR050740">
    <property type="entry name" value="Aldehyde_DH_Superfamily"/>
</dbReference>
<dbReference type="OrthoDB" id="310895at2759"/>